<reference evidence="3" key="1">
    <citation type="submission" date="2021-02" db="EMBL/GenBank/DDBJ databases">
        <title>The CRISPR/cas machinery reduction and long-range gene transfer in the hot spring cyanobacterium Synechococcus.</title>
        <authorList>
            <person name="Dvorak P."/>
            <person name="Jahodarova E."/>
            <person name="Hasler P."/>
            <person name="Poulickova A."/>
        </authorList>
    </citation>
    <scope>NUCLEOTIDE SEQUENCE</scope>
    <source>
        <strain evidence="3">Rupite</strain>
    </source>
</reference>
<keyword evidence="1" id="KW-0175">Coiled coil</keyword>
<keyword evidence="2" id="KW-1133">Transmembrane helix</keyword>
<proteinExistence type="predicted"/>
<organism evidence="3 4">
    <name type="scientific">Thermostichus vulcanus str. 'Rupite'</name>
    <dbReference type="NCBI Taxonomy" id="2813851"/>
    <lineage>
        <taxon>Bacteria</taxon>
        <taxon>Bacillati</taxon>
        <taxon>Cyanobacteriota</taxon>
        <taxon>Cyanophyceae</taxon>
        <taxon>Thermostichales</taxon>
        <taxon>Thermostichaceae</taxon>
        <taxon>Thermostichus</taxon>
    </lineage>
</organism>
<sequence length="339" mass="38956">MLIAAESFQTYLYRRRRQLTRRLKRQQGWVLVLALLALYLIRCEGLSPRQWAGQTWWLVLIPLLGGGLYSLGAGLIWILRQQWLAPASGQGSRRSTHLLAQMISLPHLALAALIWLGLAVWGEHLMPLLVRQKPQLLAGLLISWLLAQGWILIRPGWMVEAGQLWTDYLQELRGSVLQPCYQRLETCRHSLRLYHAIWQDLQLEEMEAQHLLQLFSESLLPLTWPLRAYAQQVHQCCQQLSGLLAQMQERVERLEKVLLDVELELEAHQPLQAQPQPINLLAEDWAGWRELDLQELVSLNQELLGTDRSLQGLTQELKGWADQAIPVRVKSGRWLGSLG</sequence>
<keyword evidence="2" id="KW-0472">Membrane</keyword>
<comment type="caution">
    <text evidence="3">The sequence shown here is derived from an EMBL/GenBank/DDBJ whole genome shotgun (WGS) entry which is preliminary data.</text>
</comment>
<evidence type="ECO:0000256" key="2">
    <source>
        <dbReference type="SAM" id="Phobius"/>
    </source>
</evidence>
<feature type="coiled-coil region" evidence="1">
    <location>
        <begin position="237"/>
        <end position="264"/>
    </location>
</feature>
<keyword evidence="4" id="KW-1185">Reference proteome</keyword>
<gene>
    <name evidence="3" type="ORF">JX360_13040</name>
</gene>
<feature type="transmembrane region" description="Helical" evidence="2">
    <location>
        <begin position="55"/>
        <end position="78"/>
    </location>
</feature>
<dbReference type="EMBL" id="JAFIRA010000037">
    <property type="protein sequence ID" value="MCJ2543816.1"/>
    <property type="molecule type" value="Genomic_DNA"/>
</dbReference>
<feature type="transmembrane region" description="Helical" evidence="2">
    <location>
        <begin position="98"/>
        <end position="122"/>
    </location>
</feature>
<feature type="transmembrane region" description="Helical" evidence="2">
    <location>
        <begin position="134"/>
        <end position="153"/>
    </location>
</feature>
<keyword evidence="2" id="KW-0812">Transmembrane</keyword>
<dbReference type="RefSeq" id="WP_244351732.1">
    <property type="nucleotide sequence ID" value="NZ_JAFIRA010000037.1"/>
</dbReference>
<evidence type="ECO:0000313" key="4">
    <source>
        <dbReference type="Proteomes" id="UP000830835"/>
    </source>
</evidence>
<protein>
    <submittedName>
        <fullName evidence="3">Uncharacterized protein</fullName>
    </submittedName>
</protein>
<dbReference type="Proteomes" id="UP000830835">
    <property type="component" value="Unassembled WGS sequence"/>
</dbReference>
<evidence type="ECO:0000256" key="1">
    <source>
        <dbReference type="SAM" id="Coils"/>
    </source>
</evidence>
<name>A0ABT0CDF1_THEVL</name>
<accession>A0ABT0CDF1</accession>
<evidence type="ECO:0000313" key="3">
    <source>
        <dbReference type="EMBL" id="MCJ2543816.1"/>
    </source>
</evidence>